<evidence type="ECO:0000313" key="2">
    <source>
        <dbReference type="Proteomes" id="UP001055879"/>
    </source>
</evidence>
<accession>A0ACB9C2U3</accession>
<keyword evidence="2" id="KW-1185">Reference proteome</keyword>
<reference evidence="2" key="1">
    <citation type="journal article" date="2022" name="Mol. Ecol. Resour.">
        <title>The genomes of chicory, endive, great burdock and yacon provide insights into Asteraceae palaeo-polyploidization history and plant inulin production.</title>
        <authorList>
            <person name="Fan W."/>
            <person name="Wang S."/>
            <person name="Wang H."/>
            <person name="Wang A."/>
            <person name="Jiang F."/>
            <person name="Liu H."/>
            <person name="Zhao H."/>
            <person name="Xu D."/>
            <person name="Zhang Y."/>
        </authorList>
    </citation>
    <scope>NUCLEOTIDE SEQUENCE [LARGE SCALE GENOMIC DNA]</scope>
    <source>
        <strain evidence="2">cv. Niubang</strain>
    </source>
</reference>
<sequence length="93" mass="10927">MFLLTFYIGFYDCNATIYWHFSLDLKLGACNRHIDRKADQLEQPNNSILPLFRLLRIRRRFCSRSLSDGRLCCSSSSFFPLLQNRKSLTLNST</sequence>
<evidence type="ECO:0000313" key="1">
    <source>
        <dbReference type="EMBL" id="KAI3728540.1"/>
    </source>
</evidence>
<gene>
    <name evidence="1" type="ORF">L6452_17177</name>
</gene>
<organism evidence="1 2">
    <name type="scientific">Arctium lappa</name>
    <name type="common">Greater burdock</name>
    <name type="synonym">Lappa major</name>
    <dbReference type="NCBI Taxonomy" id="4217"/>
    <lineage>
        <taxon>Eukaryota</taxon>
        <taxon>Viridiplantae</taxon>
        <taxon>Streptophyta</taxon>
        <taxon>Embryophyta</taxon>
        <taxon>Tracheophyta</taxon>
        <taxon>Spermatophyta</taxon>
        <taxon>Magnoliopsida</taxon>
        <taxon>eudicotyledons</taxon>
        <taxon>Gunneridae</taxon>
        <taxon>Pentapetalae</taxon>
        <taxon>asterids</taxon>
        <taxon>campanulids</taxon>
        <taxon>Asterales</taxon>
        <taxon>Asteraceae</taxon>
        <taxon>Carduoideae</taxon>
        <taxon>Cardueae</taxon>
        <taxon>Arctiinae</taxon>
        <taxon>Arctium</taxon>
    </lineage>
</organism>
<reference evidence="1 2" key="2">
    <citation type="journal article" date="2022" name="Mol. Ecol. Resour.">
        <title>The genomes of chicory, endive, great burdock and yacon provide insights into Asteraceae paleo-polyploidization history and plant inulin production.</title>
        <authorList>
            <person name="Fan W."/>
            <person name="Wang S."/>
            <person name="Wang H."/>
            <person name="Wang A."/>
            <person name="Jiang F."/>
            <person name="Liu H."/>
            <person name="Zhao H."/>
            <person name="Xu D."/>
            <person name="Zhang Y."/>
        </authorList>
    </citation>
    <scope>NUCLEOTIDE SEQUENCE [LARGE SCALE GENOMIC DNA]</scope>
    <source>
        <strain evidence="2">cv. Niubang</strain>
    </source>
</reference>
<dbReference type="Proteomes" id="UP001055879">
    <property type="component" value="Linkage Group LG05"/>
</dbReference>
<dbReference type="EMBL" id="CM042051">
    <property type="protein sequence ID" value="KAI3728540.1"/>
    <property type="molecule type" value="Genomic_DNA"/>
</dbReference>
<protein>
    <submittedName>
        <fullName evidence="1">Uncharacterized protein</fullName>
    </submittedName>
</protein>
<comment type="caution">
    <text evidence="1">The sequence shown here is derived from an EMBL/GenBank/DDBJ whole genome shotgun (WGS) entry which is preliminary data.</text>
</comment>
<name>A0ACB9C2U3_ARCLA</name>
<proteinExistence type="predicted"/>